<gene>
    <name evidence="3" type="ORF">A3B30_01070</name>
</gene>
<feature type="region of interest" description="Disordered" evidence="1">
    <location>
        <begin position="504"/>
        <end position="547"/>
    </location>
</feature>
<sequence length="547" mass="55423">MKKIAIFLGLSVLSLAIQPALAAVNLLSGPTSLVTSPTSAPASSTPTGLFSFTLSQDGGETLSSVNVTLNKTASSTLSGADISSLTIYKDNGDGIFDPSTDLLAGTQTSVTIDGVTSIPLTINNTIATSSSKFFLAVKTNSSWSDTTPIDAFLASMPINAIITSTSSPTSTAATTSLISADTTGPALTGVVAHDTAGTDAKQPGDTIVFTFNEATNKPAITNANVNAVLVLNNSHSFLDTLGNIGSATWNPAGTVLTLTLSGTSTTTVASVNLGDTVTVVTPSNIKDSVGNGATGAVVITGTFGTAPTPDTTGPSLSSVVAYDTAGTDAKQPGDTIVFTFNEATNKPAITSANINTVLGLNNSHSFLDTLGNIGATTWNASGTQLTLTLSGVSIATVASVALGDSVTVATPSIITDAASNKATGSAVITGTFGTSPSGGTPPTPCSNGLKNGLLYMAFGDTNVYLAAACELKVFNGQAIWHAKGKKFKGIIQLNSLNGLTIPSISNHNKHEDEDGDHDDDDDDDKKNSRGGSVSGKIKIKVQHHEDD</sequence>
<protein>
    <recommendedName>
        <fullName evidence="5">SbsA Ig-like domain-containing protein</fullName>
    </recommendedName>
</protein>
<dbReference type="Proteomes" id="UP000178248">
    <property type="component" value="Unassembled WGS sequence"/>
</dbReference>
<evidence type="ECO:0008006" key="5">
    <source>
        <dbReference type="Google" id="ProtNLM"/>
    </source>
</evidence>
<evidence type="ECO:0000256" key="2">
    <source>
        <dbReference type="SAM" id="SignalP"/>
    </source>
</evidence>
<comment type="caution">
    <text evidence="3">The sequence shown here is derived from an EMBL/GenBank/DDBJ whole genome shotgun (WGS) entry which is preliminary data.</text>
</comment>
<reference evidence="3 4" key="1">
    <citation type="journal article" date="2016" name="Nat. Commun.">
        <title>Thousands of microbial genomes shed light on interconnected biogeochemical processes in an aquifer system.</title>
        <authorList>
            <person name="Anantharaman K."/>
            <person name="Brown C.T."/>
            <person name="Hug L.A."/>
            <person name="Sharon I."/>
            <person name="Castelle C.J."/>
            <person name="Probst A.J."/>
            <person name="Thomas B.C."/>
            <person name="Singh A."/>
            <person name="Wilkins M.J."/>
            <person name="Karaoz U."/>
            <person name="Brodie E.L."/>
            <person name="Williams K.H."/>
            <person name="Hubbard S.S."/>
            <person name="Banfield J.F."/>
        </authorList>
    </citation>
    <scope>NUCLEOTIDE SEQUENCE [LARGE SCALE GENOMIC DNA]</scope>
</reference>
<proteinExistence type="predicted"/>
<evidence type="ECO:0000256" key="1">
    <source>
        <dbReference type="SAM" id="MobiDB-lite"/>
    </source>
</evidence>
<dbReference type="STRING" id="1798551.A3B30_01070"/>
<feature type="chain" id="PRO_5009582119" description="SbsA Ig-like domain-containing protein" evidence="2">
    <location>
        <begin position="23"/>
        <end position="547"/>
    </location>
</feature>
<keyword evidence="2" id="KW-0732">Signal</keyword>
<evidence type="ECO:0000313" key="3">
    <source>
        <dbReference type="EMBL" id="OGY91542.1"/>
    </source>
</evidence>
<dbReference type="EMBL" id="MHKM01000018">
    <property type="protein sequence ID" value="OGY91542.1"/>
    <property type="molecule type" value="Genomic_DNA"/>
</dbReference>
<organism evidence="3 4">
    <name type="scientific">Candidatus Komeilibacteria bacterium RIFCSPLOWO2_01_FULL_52_15</name>
    <dbReference type="NCBI Taxonomy" id="1798551"/>
    <lineage>
        <taxon>Bacteria</taxon>
        <taxon>Candidatus Komeiliibacteriota</taxon>
    </lineage>
</organism>
<accession>A0A1G2BQY6</accession>
<name>A0A1G2BQY6_9BACT</name>
<dbReference type="AlphaFoldDB" id="A0A1G2BQY6"/>
<feature type="compositionally biased region" description="Acidic residues" evidence="1">
    <location>
        <begin position="513"/>
        <end position="523"/>
    </location>
</feature>
<evidence type="ECO:0000313" key="4">
    <source>
        <dbReference type="Proteomes" id="UP000178248"/>
    </source>
</evidence>
<feature type="signal peptide" evidence="2">
    <location>
        <begin position="1"/>
        <end position="22"/>
    </location>
</feature>